<dbReference type="EMBL" id="ML977330">
    <property type="protein sequence ID" value="KAF2112621.1"/>
    <property type="molecule type" value="Genomic_DNA"/>
</dbReference>
<evidence type="ECO:0000313" key="4">
    <source>
        <dbReference type="Proteomes" id="UP000799770"/>
    </source>
</evidence>
<evidence type="ECO:0000259" key="2">
    <source>
        <dbReference type="PROSITE" id="PS50174"/>
    </source>
</evidence>
<dbReference type="Pfam" id="PF01585">
    <property type="entry name" value="G-patch"/>
    <property type="match status" value="1"/>
</dbReference>
<dbReference type="AlphaFoldDB" id="A0A6A5Z2R8"/>
<feature type="domain" description="G-patch" evidence="2">
    <location>
        <begin position="194"/>
        <end position="226"/>
    </location>
</feature>
<accession>A0A6A5Z2R8</accession>
<dbReference type="PROSITE" id="PS50174">
    <property type="entry name" value="G_PATCH"/>
    <property type="match status" value="1"/>
</dbReference>
<evidence type="ECO:0000256" key="1">
    <source>
        <dbReference type="SAM" id="MobiDB-lite"/>
    </source>
</evidence>
<feature type="region of interest" description="Disordered" evidence="1">
    <location>
        <begin position="116"/>
        <end position="167"/>
    </location>
</feature>
<dbReference type="InterPro" id="IPR000467">
    <property type="entry name" value="G_patch_dom"/>
</dbReference>
<dbReference type="Proteomes" id="UP000799770">
    <property type="component" value="Unassembled WGS sequence"/>
</dbReference>
<dbReference type="OrthoDB" id="5411533at2759"/>
<dbReference type="SMART" id="SM00443">
    <property type="entry name" value="G_patch"/>
    <property type="match status" value="1"/>
</dbReference>
<organism evidence="3 4">
    <name type="scientific">Lophiotrema nucula</name>
    <dbReference type="NCBI Taxonomy" id="690887"/>
    <lineage>
        <taxon>Eukaryota</taxon>
        <taxon>Fungi</taxon>
        <taxon>Dikarya</taxon>
        <taxon>Ascomycota</taxon>
        <taxon>Pezizomycotina</taxon>
        <taxon>Dothideomycetes</taxon>
        <taxon>Pleosporomycetidae</taxon>
        <taxon>Pleosporales</taxon>
        <taxon>Lophiotremataceae</taxon>
        <taxon>Lophiotrema</taxon>
    </lineage>
</organism>
<evidence type="ECO:0000313" key="3">
    <source>
        <dbReference type="EMBL" id="KAF2112621.1"/>
    </source>
</evidence>
<reference evidence="3" key="1">
    <citation type="journal article" date="2020" name="Stud. Mycol.">
        <title>101 Dothideomycetes genomes: a test case for predicting lifestyles and emergence of pathogens.</title>
        <authorList>
            <person name="Haridas S."/>
            <person name="Albert R."/>
            <person name="Binder M."/>
            <person name="Bloem J."/>
            <person name="Labutti K."/>
            <person name="Salamov A."/>
            <person name="Andreopoulos B."/>
            <person name="Baker S."/>
            <person name="Barry K."/>
            <person name="Bills G."/>
            <person name="Bluhm B."/>
            <person name="Cannon C."/>
            <person name="Castanera R."/>
            <person name="Culley D."/>
            <person name="Daum C."/>
            <person name="Ezra D."/>
            <person name="Gonzalez J."/>
            <person name="Henrissat B."/>
            <person name="Kuo A."/>
            <person name="Liang C."/>
            <person name="Lipzen A."/>
            <person name="Lutzoni F."/>
            <person name="Magnuson J."/>
            <person name="Mondo S."/>
            <person name="Nolan M."/>
            <person name="Ohm R."/>
            <person name="Pangilinan J."/>
            <person name="Park H.-J."/>
            <person name="Ramirez L."/>
            <person name="Alfaro M."/>
            <person name="Sun H."/>
            <person name="Tritt A."/>
            <person name="Yoshinaga Y."/>
            <person name="Zwiers L.-H."/>
            <person name="Turgeon B."/>
            <person name="Goodwin S."/>
            <person name="Spatafora J."/>
            <person name="Crous P."/>
            <person name="Grigoriev I."/>
        </authorList>
    </citation>
    <scope>NUCLEOTIDE SEQUENCE</scope>
    <source>
        <strain evidence="3">CBS 627.86</strain>
    </source>
</reference>
<gene>
    <name evidence="3" type="ORF">BDV96DRAFT_664251</name>
</gene>
<keyword evidence="4" id="KW-1185">Reference proteome</keyword>
<proteinExistence type="predicted"/>
<name>A0A6A5Z2R8_9PLEO</name>
<protein>
    <recommendedName>
        <fullName evidence="2">G-patch domain-containing protein</fullName>
    </recommendedName>
</protein>
<feature type="compositionally biased region" description="Polar residues" evidence="1">
    <location>
        <begin position="125"/>
        <end position="134"/>
    </location>
</feature>
<dbReference type="GO" id="GO:0003676">
    <property type="term" value="F:nucleic acid binding"/>
    <property type="evidence" value="ECO:0007669"/>
    <property type="project" value="InterPro"/>
</dbReference>
<sequence>MDGNVEPTNKLLDSTEMTIFPALPTFDSATFDIYQDATIPKNEHSKAQHSCSQLPLQDQSVNTLRHPPAPDYRFDFGKHKGDHIAEVPFNVVTALHWRMSQAGINATFLEKLDSSAPVPKHKSRTQPIVSSYKPTSKRAISFAPPAENYATPSTGKDHPPMSSSAAGSEMLATVWHRSFANTTTSSSSPSDQPEMSFVERMMAKMGHVESQGVGRNKDGIAEPIQTPTQRIGARIRATPTEPLQEPSKDPSARTIQQTTDSGLAPDITVSHSCPFLKTILSFCAISRWSSANDRGSRRLSSIFGLTCGD</sequence>